<accession>A0A1U7PWN0</accession>
<evidence type="ECO:0000313" key="2">
    <source>
        <dbReference type="EMBL" id="SIT96188.1"/>
    </source>
</evidence>
<organism evidence="2 3">
    <name type="scientific">Epilithonimonas bovis DSM 19482</name>
    <dbReference type="NCBI Taxonomy" id="1121284"/>
    <lineage>
        <taxon>Bacteria</taxon>
        <taxon>Pseudomonadati</taxon>
        <taxon>Bacteroidota</taxon>
        <taxon>Flavobacteriia</taxon>
        <taxon>Flavobacteriales</taxon>
        <taxon>Weeksellaceae</taxon>
        <taxon>Chryseobacterium group</taxon>
        <taxon>Epilithonimonas</taxon>
    </lineage>
</organism>
<sequence>MEVLLIRRYAPQGTNGELLIHGARVCYTIELPWRQNVRRISCIPEGCYALRLRYSARYGEHLEVTGVPGRSAILIHAANDALKELQGCIAPVTELTGAGKGQASRQALERLKAHVCPLLKQGTPVCLTIKTPSS</sequence>
<evidence type="ECO:0000313" key="3">
    <source>
        <dbReference type="Proteomes" id="UP000187261"/>
    </source>
</evidence>
<dbReference type="AlphaFoldDB" id="A0A1U7PWN0"/>
<dbReference type="EMBL" id="FTPU01000007">
    <property type="protein sequence ID" value="SIT96188.1"/>
    <property type="molecule type" value="Genomic_DNA"/>
</dbReference>
<dbReference type="Proteomes" id="UP000187261">
    <property type="component" value="Unassembled WGS sequence"/>
</dbReference>
<dbReference type="STRING" id="1121284.SAMN05660493_00861"/>
<reference evidence="3" key="1">
    <citation type="submission" date="2016-10" db="EMBL/GenBank/DDBJ databases">
        <authorList>
            <person name="Varghese N."/>
            <person name="Submissions S."/>
        </authorList>
    </citation>
    <scope>NUCLEOTIDE SEQUENCE [LARGE SCALE GENOMIC DNA]</scope>
    <source>
        <strain evidence="3">DSM 19482</strain>
    </source>
</reference>
<protein>
    <recommendedName>
        <fullName evidence="1">DUF5675 domain-containing protein</fullName>
    </recommendedName>
</protein>
<dbReference type="OrthoDB" id="707810at2"/>
<gene>
    <name evidence="2" type="ORF">SAMN05660493_00861</name>
</gene>
<proteinExistence type="predicted"/>
<dbReference type="InterPro" id="IPR043732">
    <property type="entry name" value="DUF5675"/>
</dbReference>
<keyword evidence="3" id="KW-1185">Reference proteome</keyword>
<dbReference type="RefSeq" id="WP_076782252.1">
    <property type="nucleotide sequence ID" value="NZ_FTPU01000007.1"/>
</dbReference>
<dbReference type="Pfam" id="PF18925">
    <property type="entry name" value="DUF5675"/>
    <property type="match status" value="1"/>
</dbReference>
<name>A0A1U7PWN0_9FLAO</name>
<feature type="domain" description="DUF5675" evidence="1">
    <location>
        <begin position="5"/>
        <end position="114"/>
    </location>
</feature>
<evidence type="ECO:0000259" key="1">
    <source>
        <dbReference type="Pfam" id="PF18925"/>
    </source>
</evidence>